<keyword evidence="3" id="KW-1185">Reference proteome</keyword>
<name>A0ABY2GTZ2_9HYPO</name>
<dbReference type="Proteomes" id="UP001642720">
    <property type="component" value="Unassembled WGS sequence"/>
</dbReference>
<dbReference type="EMBL" id="PPTA01000014">
    <property type="protein sequence ID" value="TFA99406.1"/>
    <property type="molecule type" value="Genomic_DNA"/>
</dbReference>
<evidence type="ECO:0000256" key="1">
    <source>
        <dbReference type="SAM" id="MobiDB-lite"/>
    </source>
</evidence>
<evidence type="ECO:0000313" key="2">
    <source>
        <dbReference type="EMBL" id="TFA99406.1"/>
    </source>
</evidence>
<feature type="region of interest" description="Disordered" evidence="1">
    <location>
        <begin position="78"/>
        <end position="108"/>
    </location>
</feature>
<reference evidence="2 3" key="1">
    <citation type="submission" date="2018-01" db="EMBL/GenBank/DDBJ databases">
        <title>Genome characterization of the sugarcane-associated fungus Trichoderma ghanense CCMA-1212 and their application in lignocelulose bioconversion.</title>
        <authorList>
            <person name="Steindorff A.S."/>
            <person name="Mendes T.D."/>
            <person name="Vilela E.S.D."/>
            <person name="Rodrigues D.S."/>
            <person name="Formighieri E.F."/>
            <person name="Melo I.S."/>
            <person name="Favaro L.C.L."/>
        </authorList>
    </citation>
    <scope>NUCLEOTIDE SEQUENCE [LARGE SCALE GENOMIC DNA]</scope>
    <source>
        <strain evidence="2 3">CCMA-1212</strain>
    </source>
</reference>
<gene>
    <name evidence="2" type="ORF">CCMA1212_008865</name>
</gene>
<protein>
    <submittedName>
        <fullName evidence="2">Uncharacterized protein</fullName>
    </submittedName>
</protein>
<proteinExistence type="predicted"/>
<dbReference type="RefSeq" id="XP_073555608.1">
    <property type="nucleotide sequence ID" value="XM_073705974.1"/>
</dbReference>
<comment type="caution">
    <text evidence="2">The sequence shown here is derived from an EMBL/GenBank/DDBJ whole genome shotgun (WGS) entry which is preliminary data.</text>
</comment>
<sequence length="193" mass="20041">MPFISVAWMDPSVEHSGTVLGGQLGRSLCSSGRGRFAEETSGSPMRKNCRLFVLSCLWGFVRTPASCTSNSLKAGRQATAGLRSSTDHDGDDDDDGREGNARQEGLGSNSSQVLSNAACRWISTQAAVGICTCIVAFSYARPAASGTGFAARQSSYRTPCVCLGSASRRLSSIAPVPLSLSLSLSLGGPPSSL</sequence>
<organism evidence="2 3">
    <name type="scientific">Trichoderma ghanense</name>
    <dbReference type="NCBI Taxonomy" id="65468"/>
    <lineage>
        <taxon>Eukaryota</taxon>
        <taxon>Fungi</taxon>
        <taxon>Dikarya</taxon>
        <taxon>Ascomycota</taxon>
        <taxon>Pezizomycotina</taxon>
        <taxon>Sordariomycetes</taxon>
        <taxon>Hypocreomycetidae</taxon>
        <taxon>Hypocreales</taxon>
        <taxon>Hypocreaceae</taxon>
        <taxon>Trichoderma</taxon>
    </lineage>
</organism>
<accession>A0ABY2GTZ2</accession>
<evidence type="ECO:0000313" key="3">
    <source>
        <dbReference type="Proteomes" id="UP001642720"/>
    </source>
</evidence>
<dbReference type="GeneID" id="300580424"/>